<sequence>MQDSITAVDLPGQLPLQFVKSDPIPPAPTPSQFAVDWLPDFAGLSWVAYGASTLLVISHFPSPLSSEEALIGPIFRQVVEIAADESAAVSVVGWSPATPSVGELAVASGNCVCVFSHDSERAEGSFCWGQTAVLVHSTKVEAIKWTGSGDGIIAGGTEVVLWKNKSRSWEIAWKFKSEHPQTFVSATWSIEGPLASAAYHSKLHIGGWPSTRQQQSKGDAKYPMRHVLLTCCLDGTVRLWSEIDNGRVRKIGTETNDQKTVRRSFRVAAVIEINQTLNGTLGTNVFVTWATEIAGIIKTGEGANQIFSTKHHEHEKAGKCEWLIGFGPGILHWAPSVLDEDCILLMGHAGGIDLFIVKVSQSEEEKVICYKLCTIPFTKHGPCQDGPANNIFSGRKYSVLVNPCSSQFPDPHIHDQVTSYAVVCPANSIPSLQQGQVSSNDLHIDIPAYHMATGCSDGTLKLWRSNSSRLSNPHFLWELVGMFVAHQGPISAISLTDCGQKIATICMAGHLSTASTLRIWESVHLTGAGSFVLEDTVSVDGDVVALSWLALGNGQLLLGVCMQNELQVYAQRRCGGQTLLSSGKSLELHIWFCMASARTFPSIHDFLWGPKATAVVIHSNYFCLFGQWLLSVDRKDQSNCHPECTKGNSTGECKSKLPININMTGHLSSSLFAARTRMKYGSGAKLGFWSILEVAEKLCGSLPVYHPEALLMNIYSGNWKRAYIALQHLVECLTSTHAPERRHSTAKSSHIIPQIHLSNYFEGHLSKASTDKGFQWSREDTLVTSSAQFQRGPIQFSYNSESDAPRNMFSSSSTKSELSSFVEPLEKFYELAAITSSEKMQILAIIDLLNEVNNPHSASAYGSLDEPGQRFWVAVRFQQLCFARRFGRLASTDELVVDSGLIAWAFHSDCQENLFGSILPNDPSWQEMRTLGVGFWFTNAQSLRTRMEKLARLQYLKNKDPKDCSLLYIALNRLKVLTGLFKISKDEKDKPLVGFLSRNFQEEKNKAAALKNAYVLMGRHQLELAIAFFLLGGDTSSAITVCTKNLGDEQLALVICRLVEGHGGPLERHLISKFILPSAIEKGDYWLASIMEWELGNYFQSFLIMLGYQMDSVINKPALSSNHAAFLDPSIGRYCLTLATKNSMRNAVGEQNAAILGRWGTLMMATALRRSGLPLEALELLSSSLSNLGAADQRSISNVGKSEILHGILYPSPSDSSNWLSGDAAFYLESLARLDLAMQYLSKLMREHPSCPEKVASGGCREYESHQYEISLEKFQHKLYGGLETFEQKFSLSGDSLINKVLVALSNNSLLFIGYDVLHRYKSQDHSQDRIDTKPIILLDLIEYCLYFVCAWFQRNLNGLILMARPLLITYTDGHASCNIDMENLKKALHQISESVDLNSLIDDVGIKLVPLIFMKFLKTTVTYISSYHAKQLASFLLQKIEDGLHVPTLEWLEKSSQSQPRSIQKNLNQGINLNIMNIEDKSSASEVIRDIFADPKIISESFVQEKINWSQYVNGKPFKGWGDIYKGIMREHESAETSDQDGRHMSNSASSGTGSPVRSLFRSTHTFLGSGQKDTIFAKDDIPFQNPKEIFKRNGELLEALRINSVHQGQAVLAGHKKGIIFFNWEDELPFRDQSEYIWSEADWPQNGWAGSESTPVPTPVSPGVGLGSKKGAHLGLGGATIGVGSLARPGRDLTGGGAFGIPGYAGMGASGLGWETQDDFEEFVDPPATVENISTRALSSHPSRPFFLAGSSNTHIYLWEFGKDKATATYGVLPAANVPPPYALASISAVQFDHCGHRFATAALDGTVCTWQLEVGGRSNIRPTESSLCFNGHASDVTYVTSSGSIIAASGHSSNGVNVIIWDTLAPPSTSRASIMCHEGGARSLCVFNNVIGSGSISPLIVTGGKGGDVGLHDFRYIATGRTKRHRHADKGEQSINSSLMANSQAGLPSKIGDQNLNGMLWYIPKAHLGSVTKISTIPNTSLFLTGSKDGDVKLWDANRAKLVFHWPKLHERHTFLQPNTRGFGGVVRAAVTDIQVVSHGFLTCGGDGSVKLIELRDSMQST</sequence>
<evidence type="ECO:0000259" key="3">
    <source>
        <dbReference type="Pfam" id="PF12234"/>
    </source>
</evidence>
<dbReference type="OMA" id="CEWLADV"/>
<keyword evidence="5" id="KW-1185">Reference proteome</keyword>
<dbReference type="GO" id="GO:0007035">
    <property type="term" value="P:vacuolar acidification"/>
    <property type="evidence" value="ECO:0000318"/>
    <property type="project" value="GO_Central"/>
</dbReference>
<proteinExistence type="predicted"/>
<dbReference type="InterPro" id="IPR036322">
    <property type="entry name" value="WD40_repeat_dom_sf"/>
</dbReference>
<dbReference type="Proteomes" id="UP000009183">
    <property type="component" value="Chromosome 15"/>
</dbReference>
<reference evidence="5" key="1">
    <citation type="journal article" date="2007" name="Nature">
        <title>The grapevine genome sequence suggests ancestral hexaploidization in major angiosperm phyla.</title>
        <authorList>
            <consortium name="The French-Italian Public Consortium for Grapevine Genome Characterization."/>
            <person name="Jaillon O."/>
            <person name="Aury J.-M."/>
            <person name="Noel B."/>
            <person name="Policriti A."/>
            <person name="Clepet C."/>
            <person name="Casagrande A."/>
            <person name="Choisne N."/>
            <person name="Aubourg S."/>
            <person name="Vitulo N."/>
            <person name="Jubin C."/>
            <person name="Vezzi A."/>
            <person name="Legeai F."/>
            <person name="Hugueney P."/>
            <person name="Dasilva C."/>
            <person name="Horner D."/>
            <person name="Mica E."/>
            <person name="Jublot D."/>
            <person name="Poulain J."/>
            <person name="Bruyere C."/>
            <person name="Billault A."/>
            <person name="Segurens B."/>
            <person name="Gouyvenoux M."/>
            <person name="Ugarte E."/>
            <person name="Cattonaro F."/>
            <person name="Anthouard V."/>
            <person name="Vico V."/>
            <person name="Del Fabbro C."/>
            <person name="Alaux M."/>
            <person name="Di Gaspero G."/>
            <person name="Dumas V."/>
            <person name="Felice N."/>
            <person name="Paillard S."/>
            <person name="Juman I."/>
            <person name="Moroldo M."/>
            <person name="Scalabrin S."/>
            <person name="Canaguier A."/>
            <person name="Le Clainche I."/>
            <person name="Malacrida G."/>
            <person name="Durand E."/>
            <person name="Pesole G."/>
            <person name="Laucou V."/>
            <person name="Chatelet P."/>
            <person name="Merdinoglu D."/>
            <person name="Delledonne M."/>
            <person name="Pezzotti M."/>
            <person name="Lecharny A."/>
            <person name="Scarpelli C."/>
            <person name="Artiguenave F."/>
            <person name="Pe M.E."/>
            <person name="Valle G."/>
            <person name="Morgante M."/>
            <person name="Caboche M."/>
            <person name="Adam-Blondon A.-F."/>
            <person name="Weissenbach J."/>
            <person name="Quetier F."/>
            <person name="Wincker P."/>
        </authorList>
    </citation>
    <scope>NUCLEOTIDE SEQUENCE [LARGE SCALE GENOMIC DNA]</scope>
    <source>
        <strain evidence="5">cv. Pinot noir / PN40024</strain>
    </source>
</reference>
<dbReference type="InterPro" id="IPR015943">
    <property type="entry name" value="WD40/YVTN_repeat-like_dom_sf"/>
</dbReference>
<dbReference type="eggNOG" id="KOG1064">
    <property type="taxonomic scope" value="Eukaryota"/>
</dbReference>
<dbReference type="FunCoup" id="D7UCV4">
    <property type="interactions" value="1343"/>
</dbReference>
<dbReference type="HOGENOM" id="CLU_000878_0_0_1"/>
<dbReference type="InterPro" id="IPR052208">
    <property type="entry name" value="DmX-like/RAVE_component"/>
</dbReference>
<dbReference type="FunFam" id="2.130.10.10:FF:001826">
    <property type="entry name" value="Transducin family protein / WD-40 repeat family protein"/>
    <property type="match status" value="1"/>
</dbReference>
<dbReference type="STRING" id="29760.D7UCV4"/>
<feature type="region of interest" description="Disordered" evidence="2">
    <location>
        <begin position="1534"/>
        <end position="1559"/>
    </location>
</feature>
<dbReference type="SUPFAM" id="SSF50978">
    <property type="entry name" value="WD40 repeat-like"/>
    <property type="match status" value="2"/>
</dbReference>
<feature type="repeat" description="WD" evidence="1">
    <location>
        <begin position="1967"/>
        <end position="2008"/>
    </location>
</feature>
<name>D7UCV4_VITVI</name>
<dbReference type="PROSITE" id="PS50294">
    <property type="entry name" value="WD_REPEATS_REGION"/>
    <property type="match status" value="1"/>
</dbReference>
<dbReference type="PROSITE" id="PS50082">
    <property type="entry name" value="WD_REPEATS_2"/>
    <property type="match status" value="1"/>
</dbReference>
<dbReference type="ExpressionAtlas" id="D7UCV4">
    <property type="expression patterns" value="baseline and differential"/>
</dbReference>
<evidence type="ECO:0000313" key="4">
    <source>
        <dbReference type="EMBL" id="CBI40569.3"/>
    </source>
</evidence>
<feature type="compositionally biased region" description="Basic and acidic residues" evidence="2">
    <location>
        <begin position="1534"/>
        <end position="1545"/>
    </location>
</feature>
<evidence type="ECO:0000256" key="1">
    <source>
        <dbReference type="PROSITE-ProRule" id="PRU00221"/>
    </source>
</evidence>
<dbReference type="Pfam" id="PF12234">
    <property type="entry name" value="Rav1p_C"/>
    <property type="match status" value="1"/>
</dbReference>
<dbReference type="GO" id="GO:0043291">
    <property type="term" value="C:RAVE complex"/>
    <property type="evidence" value="ECO:0000318"/>
    <property type="project" value="GO_Central"/>
</dbReference>
<gene>
    <name evidence="4" type="ordered locus">VIT_15s0046g00250</name>
</gene>
<dbReference type="InParanoid" id="D7UCV4"/>
<dbReference type="PaxDb" id="29760-VIT_15s0046g00250.t01"/>
<dbReference type="Gene3D" id="2.130.10.10">
    <property type="entry name" value="YVTN repeat-like/Quinoprotein amine dehydrogenase"/>
    <property type="match status" value="3"/>
</dbReference>
<dbReference type="EMBL" id="FN596755">
    <property type="protein sequence ID" value="CBI40569.3"/>
    <property type="molecule type" value="Genomic_DNA"/>
</dbReference>
<keyword evidence="1" id="KW-0853">WD repeat</keyword>
<evidence type="ECO:0000256" key="2">
    <source>
        <dbReference type="SAM" id="MobiDB-lite"/>
    </source>
</evidence>
<feature type="domain" description="RAVE complex protein Rav1 C-terminal" evidence="3">
    <location>
        <begin position="512"/>
        <end position="1105"/>
    </location>
</feature>
<dbReference type="InterPro" id="IPR001680">
    <property type="entry name" value="WD40_rpt"/>
</dbReference>
<dbReference type="PANTHER" id="PTHR13950:SF9">
    <property type="entry name" value="RABCONNECTIN-3A"/>
    <property type="match status" value="1"/>
</dbReference>
<dbReference type="InterPro" id="IPR022033">
    <property type="entry name" value="Rav1p_C"/>
</dbReference>
<dbReference type="SMART" id="SM00320">
    <property type="entry name" value="WD40"/>
    <property type="match status" value="11"/>
</dbReference>
<protein>
    <recommendedName>
        <fullName evidence="3">RAVE complex protein Rav1 C-terminal domain-containing protein</fullName>
    </recommendedName>
</protein>
<evidence type="ECO:0000313" key="5">
    <source>
        <dbReference type="Proteomes" id="UP000009183"/>
    </source>
</evidence>
<dbReference type="PANTHER" id="PTHR13950">
    <property type="entry name" value="RABCONNECTIN-RELATED"/>
    <property type="match status" value="1"/>
</dbReference>
<feature type="compositionally biased region" description="Polar residues" evidence="2">
    <location>
        <begin position="1546"/>
        <end position="1559"/>
    </location>
</feature>
<organism evidence="4 5">
    <name type="scientific">Vitis vinifera</name>
    <name type="common">Grape</name>
    <dbReference type="NCBI Taxonomy" id="29760"/>
    <lineage>
        <taxon>Eukaryota</taxon>
        <taxon>Viridiplantae</taxon>
        <taxon>Streptophyta</taxon>
        <taxon>Embryophyta</taxon>
        <taxon>Tracheophyta</taxon>
        <taxon>Spermatophyta</taxon>
        <taxon>Magnoliopsida</taxon>
        <taxon>eudicotyledons</taxon>
        <taxon>Gunneridae</taxon>
        <taxon>Pentapetalae</taxon>
        <taxon>rosids</taxon>
        <taxon>Vitales</taxon>
        <taxon>Vitaceae</taxon>
        <taxon>Viteae</taxon>
        <taxon>Vitis</taxon>
    </lineage>
</organism>
<dbReference type="Pfam" id="PF00400">
    <property type="entry name" value="WD40"/>
    <property type="match status" value="1"/>
</dbReference>
<accession>D7UCV4</accession>
<dbReference type="FunFam" id="2.130.10.10:FF:001240">
    <property type="entry name" value="Transducin family protein / WD-40 repeat family protein"/>
    <property type="match status" value="1"/>
</dbReference>